<keyword evidence="7" id="KW-1185">Reference proteome</keyword>
<dbReference type="Gene3D" id="3.40.50.1820">
    <property type="entry name" value="alpha/beta hydrolase"/>
    <property type="match status" value="1"/>
</dbReference>
<feature type="domain" description="BD-FAE-like" evidence="5">
    <location>
        <begin position="96"/>
        <end position="206"/>
    </location>
</feature>
<feature type="chain" id="PRO_5016403690" evidence="4">
    <location>
        <begin position="36"/>
        <end position="341"/>
    </location>
</feature>
<proteinExistence type="inferred from homology"/>
<dbReference type="InterPro" id="IPR002168">
    <property type="entry name" value="Lipase_GDXG_HIS_AS"/>
</dbReference>
<feature type="compositionally biased region" description="Basic and acidic residues" evidence="3">
    <location>
        <begin position="46"/>
        <end position="63"/>
    </location>
</feature>
<keyword evidence="4" id="KW-0732">Signal</keyword>
<evidence type="ECO:0000259" key="5">
    <source>
        <dbReference type="Pfam" id="PF20434"/>
    </source>
</evidence>
<comment type="caution">
    <text evidence="6">The sequence shown here is derived from an EMBL/GenBank/DDBJ whole genome shotgun (WGS) entry which is preliminary data.</text>
</comment>
<name>A0A318J9I0_9BURK</name>
<accession>A0A318J9I0</accession>
<dbReference type="AlphaFoldDB" id="A0A318J9I0"/>
<evidence type="ECO:0000256" key="2">
    <source>
        <dbReference type="ARBA" id="ARBA00022801"/>
    </source>
</evidence>
<evidence type="ECO:0000313" key="7">
    <source>
        <dbReference type="Proteomes" id="UP000247792"/>
    </source>
</evidence>
<reference evidence="6 7" key="1">
    <citation type="submission" date="2018-05" db="EMBL/GenBank/DDBJ databases">
        <title>Genomic Encyclopedia of Type Strains, Phase IV (KMG-IV): sequencing the most valuable type-strain genomes for metagenomic binning, comparative biology and taxonomic classification.</title>
        <authorList>
            <person name="Goeker M."/>
        </authorList>
    </citation>
    <scope>NUCLEOTIDE SEQUENCE [LARGE SCALE GENOMIC DNA]</scope>
    <source>
        <strain evidence="6 7">DSM 19792</strain>
    </source>
</reference>
<comment type="similarity">
    <text evidence="1">Belongs to the 'GDXG' lipolytic enzyme family.</text>
</comment>
<protein>
    <submittedName>
        <fullName evidence="6">Acetyl esterase/lipase</fullName>
    </submittedName>
</protein>
<keyword evidence="2" id="KW-0378">Hydrolase</keyword>
<dbReference type="InterPro" id="IPR049492">
    <property type="entry name" value="BD-FAE-like_dom"/>
</dbReference>
<sequence>MPVSFPMSVFPRPALPALALCLVVSLALPVASASAGVLRDKIMEKRQERKEQRDAQAAEKNEMSDPETTDLAPQGLPAGTRVLRDIAYGSDKQQTMDIYLPANAASQKNMPVIFMVHGGAWRTGSKTARGVVENKVAHWLPRGYVFISINYRMLPEIKPLEQADDVAKALAAAQTKAAEWGGSRNRFILMGHSAGAHLVSLLASSPAIAAKAGASAWLATVSLDSAAYDISKIMEQKHYRFYDDAFGTDPAYWQAASPSLQLKQLASPFMAVCSSIRPDKPCAQAEVFIHKAKSLGMQAVLLPQSLSHAEINKNLGLDNTYTTAVDNFLKQFDTVLHAGHD</sequence>
<dbReference type="GO" id="GO:0016787">
    <property type="term" value="F:hydrolase activity"/>
    <property type="evidence" value="ECO:0007669"/>
    <property type="project" value="UniProtKB-KW"/>
</dbReference>
<gene>
    <name evidence="6" type="ORF">DFR42_102214</name>
</gene>
<evidence type="ECO:0000256" key="1">
    <source>
        <dbReference type="ARBA" id="ARBA00010515"/>
    </source>
</evidence>
<evidence type="ECO:0000256" key="3">
    <source>
        <dbReference type="SAM" id="MobiDB-lite"/>
    </source>
</evidence>
<dbReference type="Proteomes" id="UP000247792">
    <property type="component" value="Unassembled WGS sequence"/>
</dbReference>
<dbReference type="RefSeq" id="WP_245936882.1">
    <property type="nucleotide sequence ID" value="NZ_QJKB01000002.1"/>
</dbReference>
<dbReference type="SUPFAM" id="SSF53474">
    <property type="entry name" value="alpha/beta-Hydrolases"/>
    <property type="match status" value="1"/>
</dbReference>
<feature type="region of interest" description="Disordered" evidence="3">
    <location>
        <begin position="46"/>
        <end position="76"/>
    </location>
</feature>
<dbReference type="PROSITE" id="PS01173">
    <property type="entry name" value="LIPASE_GDXG_HIS"/>
    <property type="match status" value="1"/>
</dbReference>
<dbReference type="Pfam" id="PF20434">
    <property type="entry name" value="BD-FAE"/>
    <property type="match status" value="1"/>
</dbReference>
<dbReference type="PANTHER" id="PTHR48081">
    <property type="entry name" value="AB HYDROLASE SUPERFAMILY PROTEIN C4A8.06C"/>
    <property type="match status" value="1"/>
</dbReference>
<evidence type="ECO:0000313" key="6">
    <source>
        <dbReference type="EMBL" id="PXX45002.1"/>
    </source>
</evidence>
<dbReference type="InterPro" id="IPR050300">
    <property type="entry name" value="GDXG_lipolytic_enzyme"/>
</dbReference>
<dbReference type="EMBL" id="QJKB01000002">
    <property type="protein sequence ID" value="PXX45002.1"/>
    <property type="molecule type" value="Genomic_DNA"/>
</dbReference>
<dbReference type="InterPro" id="IPR029058">
    <property type="entry name" value="AB_hydrolase_fold"/>
</dbReference>
<evidence type="ECO:0000256" key="4">
    <source>
        <dbReference type="SAM" id="SignalP"/>
    </source>
</evidence>
<feature type="signal peptide" evidence="4">
    <location>
        <begin position="1"/>
        <end position="35"/>
    </location>
</feature>
<dbReference type="PANTHER" id="PTHR48081:SF33">
    <property type="entry name" value="KYNURENINE FORMAMIDASE"/>
    <property type="match status" value="1"/>
</dbReference>
<organism evidence="6 7">
    <name type="scientific">Undibacterium pigrum</name>
    <dbReference type="NCBI Taxonomy" id="401470"/>
    <lineage>
        <taxon>Bacteria</taxon>
        <taxon>Pseudomonadati</taxon>
        <taxon>Pseudomonadota</taxon>
        <taxon>Betaproteobacteria</taxon>
        <taxon>Burkholderiales</taxon>
        <taxon>Oxalobacteraceae</taxon>
        <taxon>Undibacterium</taxon>
    </lineage>
</organism>